<proteinExistence type="predicted"/>
<keyword evidence="5" id="KW-0539">Nucleus</keyword>
<dbReference type="SMART" id="SM00432">
    <property type="entry name" value="MADS"/>
    <property type="match status" value="1"/>
</dbReference>
<dbReference type="GO" id="GO:0000981">
    <property type="term" value="F:DNA-binding transcription factor activity, RNA polymerase II-specific"/>
    <property type="evidence" value="ECO:0007669"/>
    <property type="project" value="TreeGrafter"/>
</dbReference>
<keyword evidence="4" id="KW-0804">Transcription</keyword>
<comment type="subcellular location">
    <subcellularLocation>
        <location evidence="1">Nucleus</location>
    </subcellularLocation>
</comment>
<organism evidence="8">
    <name type="scientific">Sesamum angustifolium</name>
    <dbReference type="NCBI Taxonomy" id="2727405"/>
    <lineage>
        <taxon>Eukaryota</taxon>
        <taxon>Viridiplantae</taxon>
        <taxon>Streptophyta</taxon>
        <taxon>Embryophyta</taxon>
        <taxon>Tracheophyta</taxon>
        <taxon>Spermatophyta</taxon>
        <taxon>Magnoliopsida</taxon>
        <taxon>eudicotyledons</taxon>
        <taxon>Gunneridae</taxon>
        <taxon>Pentapetalae</taxon>
        <taxon>asterids</taxon>
        <taxon>lamiids</taxon>
        <taxon>Lamiales</taxon>
        <taxon>Pedaliaceae</taxon>
        <taxon>Sesamum</taxon>
    </lineage>
</organism>
<name>A0AAW2P9X0_9LAMI</name>
<dbReference type="GO" id="GO:0046983">
    <property type="term" value="F:protein dimerization activity"/>
    <property type="evidence" value="ECO:0007669"/>
    <property type="project" value="InterPro"/>
</dbReference>
<dbReference type="FunFam" id="3.40.1810.10:FF:000006">
    <property type="entry name" value="Agamous-like MADS-box protein AGL62"/>
    <property type="match status" value="1"/>
</dbReference>
<dbReference type="PANTHER" id="PTHR11945:SF776">
    <property type="entry name" value="AGAMOUS-LIKE 50-RELATED"/>
    <property type="match status" value="1"/>
</dbReference>
<dbReference type="GO" id="GO:0000978">
    <property type="term" value="F:RNA polymerase II cis-regulatory region sequence-specific DNA binding"/>
    <property type="evidence" value="ECO:0007669"/>
    <property type="project" value="TreeGrafter"/>
</dbReference>
<dbReference type="EMBL" id="JACGWK010000005">
    <property type="protein sequence ID" value="KAL0352879.1"/>
    <property type="molecule type" value="Genomic_DNA"/>
</dbReference>
<evidence type="ECO:0000256" key="5">
    <source>
        <dbReference type="ARBA" id="ARBA00023242"/>
    </source>
</evidence>
<reference evidence="8" key="2">
    <citation type="journal article" date="2024" name="Plant">
        <title>Genomic evolution and insights into agronomic trait innovations of Sesamum species.</title>
        <authorList>
            <person name="Miao H."/>
            <person name="Wang L."/>
            <person name="Qu L."/>
            <person name="Liu H."/>
            <person name="Sun Y."/>
            <person name="Le M."/>
            <person name="Wang Q."/>
            <person name="Wei S."/>
            <person name="Zheng Y."/>
            <person name="Lin W."/>
            <person name="Duan Y."/>
            <person name="Cao H."/>
            <person name="Xiong S."/>
            <person name="Wang X."/>
            <person name="Wei L."/>
            <person name="Li C."/>
            <person name="Ma Q."/>
            <person name="Ju M."/>
            <person name="Zhao R."/>
            <person name="Li G."/>
            <person name="Mu C."/>
            <person name="Tian Q."/>
            <person name="Mei H."/>
            <person name="Zhang T."/>
            <person name="Gao T."/>
            <person name="Zhang H."/>
        </authorList>
    </citation>
    <scope>NUCLEOTIDE SEQUENCE</scope>
    <source>
        <strain evidence="8">G01</strain>
    </source>
</reference>
<dbReference type="SUPFAM" id="SSF55455">
    <property type="entry name" value="SRF-like"/>
    <property type="match status" value="1"/>
</dbReference>
<dbReference type="AlphaFoldDB" id="A0AAW2P9X0"/>
<reference evidence="8" key="1">
    <citation type="submission" date="2020-06" db="EMBL/GenBank/DDBJ databases">
        <authorList>
            <person name="Li T."/>
            <person name="Hu X."/>
            <person name="Zhang T."/>
            <person name="Song X."/>
            <person name="Zhang H."/>
            <person name="Dai N."/>
            <person name="Sheng W."/>
            <person name="Hou X."/>
            <person name="Wei L."/>
        </authorList>
    </citation>
    <scope>NUCLEOTIDE SEQUENCE</scope>
    <source>
        <strain evidence="8">G01</strain>
        <tissue evidence="8">Leaf</tissue>
    </source>
</reference>
<dbReference type="InterPro" id="IPR036879">
    <property type="entry name" value="TF_MADSbox_sf"/>
</dbReference>
<dbReference type="PRINTS" id="PR00404">
    <property type="entry name" value="MADSDOMAIN"/>
</dbReference>
<dbReference type="InterPro" id="IPR002100">
    <property type="entry name" value="TF_MADSbox"/>
</dbReference>
<dbReference type="PROSITE" id="PS50066">
    <property type="entry name" value="MADS_BOX_2"/>
    <property type="match status" value="1"/>
</dbReference>
<evidence type="ECO:0000256" key="2">
    <source>
        <dbReference type="ARBA" id="ARBA00023015"/>
    </source>
</evidence>
<evidence type="ECO:0000256" key="6">
    <source>
        <dbReference type="SAM" id="MobiDB-lite"/>
    </source>
</evidence>
<gene>
    <name evidence="8" type="ORF">Sangu_0869200</name>
</gene>
<evidence type="ECO:0000256" key="4">
    <source>
        <dbReference type="ARBA" id="ARBA00023163"/>
    </source>
</evidence>
<evidence type="ECO:0000256" key="3">
    <source>
        <dbReference type="ARBA" id="ARBA00023125"/>
    </source>
</evidence>
<evidence type="ECO:0000259" key="7">
    <source>
        <dbReference type="PROSITE" id="PS50066"/>
    </source>
</evidence>
<accession>A0AAW2P9X0</accession>
<feature type="region of interest" description="Disordered" evidence="6">
    <location>
        <begin position="86"/>
        <end position="113"/>
    </location>
</feature>
<evidence type="ECO:0000313" key="8">
    <source>
        <dbReference type="EMBL" id="KAL0352879.1"/>
    </source>
</evidence>
<protein>
    <submittedName>
        <fullName evidence="8">Agamous-like MADS-box protein</fullName>
    </submittedName>
</protein>
<evidence type="ECO:0000256" key="1">
    <source>
        <dbReference type="ARBA" id="ARBA00004123"/>
    </source>
</evidence>
<keyword evidence="2" id="KW-0805">Transcription regulation</keyword>
<sequence length="263" mass="29462">MDDNAAIKKTLGRRKIEIKKIEKKTSLQVTFTKRRMGLFRKASELSVLCGAEIAVLVKSPAERIFAFGHPSVETLIDRFQRGLALSPGTGTSSNGQILAREDGSRSKHEESVRRLEMERRVLKEKEMSSGGEGREFWFDEPFDGMELHELEEYVEALEELRDNVLRRVEEIEKRRLSALASSTTPSSNQLANFLINQDDDQGFGFDFPAAGLPIEFNDQDFDGGRSSVDDEGLKVESAAAADDHPLILDSTTASGYYISRRIN</sequence>
<dbReference type="GO" id="GO:0005634">
    <property type="term" value="C:nucleus"/>
    <property type="evidence" value="ECO:0007669"/>
    <property type="project" value="UniProtKB-SubCell"/>
</dbReference>
<feature type="compositionally biased region" description="Basic and acidic residues" evidence="6">
    <location>
        <begin position="99"/>
        <end position="113"/>
    </location>
</feature>
<comment type="caution">
    <text evidence="8">The sequence shown here is derived from an EMBL/GenBank/DDBJ whole genome shotgun (WGS) entry which is preliminary data.</text>
</comment>
<dbReference type="PANTHER" id="PTHR11945">
    <property type="entry name" value="MADS BOX PROTEIN"/>
    <property type="match status" value="1"/>
</dbReference>
<dbReference type="Pfam" id="PF00319">
    <property type="entry name" value="SRF-TF"/>
    <property type="match status" value="1"/>
</dbReference>
<dbReference type="Gene3D" id="3.40.1810.10">
    <property type="entry name" value="Transcription factor, MADS-box"/>
    <property type="match status" value="1"/>
</dbReference>
<keyword evidence="3" id="KW-0238">DNA-binding</keyword>
<feature type="domain" description="MADS-box" evidence="7">
    <location>
        <begin position="11"/>
        <end position="71"/>
    </location>
</feature>